<gene>
    <name evidence="1" type="ORF">HMPREF9445_01609</name>
</gene>
<accession>A0ABN0CP62</accession>
<dbReference type="EMBL" id="AFBM01000016">
    <property type="protein sequence ID" value="EGF52378.1"/>
    <property type="molecule type" value="Genomic_DNA"/>
</dbReference>
<evidence type="ECO:0000313" key="1">
    <source>
        <dbReference type="EMBL" id="EGF52378.1"/>
    </source>
</evidence>
<evidence type="ECO:0000313" key="2">
    <source>
        <dbReference type="Proteomes" id="UP000010321"/>
    </source>
</evidence>
<reference evidence="1 2" key="1">
    <citation type="submission" date="2011-02" db="EMBL/GenBank/DDBJ databases">
        <authorList>
            <person name="Weinstock G."/>
            <person name="Sodergren E."/>
            <person name="Clifton S."/>
            <person name="Fulton L."/>
            <person name="Fulton B."/>
            <person name="Courtney L."/>
            <person name="Fronick C."/>
            <person name="Harrison M."/>
            <person name="Strong C."/>
            <person name="Farmer C."/>
            <person name="Delahaunty K."/>
            <person name="Markovic C."/>
            <person name="Hall O."/>
            <person name="Minx P."/>
            <person name="Tomlinson C."/>
            <person name="Mitreva M."/>
            <person name="Hou S."/>
            <person name="Chen J."/>
            <person name="Wollam A."/>
            <person name="Pepin K.H."/>
            <person name="Johnson M."/>
            <person name="Bhonagiri V."/>
            <person name="Zhang X."/>
            <person name="Suruliraj S."/>
            <person name="Warren W."/>
            <person name="Chinwalla A."/>
            <person name="Mardis E.R."/>
            <person name="Wilson R.K."/>
        </authorList>
    </citation>
    <scope>NUCLEOTIDE SEQUENCE [LARGE SCALE GENOMIC DNA]</scope>
    <source>
        <strain evidence="1 2">YIT 12056</strain>
    </source>
</reference>
<sequence length="46" mass="5225">MFGKVYRIIGLSNVRIGRGLHGFHGERIKKACGIRVTRARKKSEDI</sequence>
<dbReference type="Proteomes" id="UP000010321">
    <property type="component" value="Unassembled WGS sequence"/>
</dbReference>
<comment type="caution">
    <text evidence="1">The sequence shown here is derived from an EMBL/GenBank/DDBJ whole genome shotgun (WGS) entry which is preliminary data.</text>
</comment>
<name>A0ABN0CP62_9BACE</name>
<protein>
    <submittedName>
        <fullName evidence="1">Uncharacterized protein</fullName>
    </submittedName>
</protein>
<organism evidence="1 2">
    <name type="scientific">Bacteroides clarus YIT 12056</name>
    <dbReference type="NCBI Taxonomy" id="762984"/>
    <lineage>
        <taxon>Bacteria</taxon>
        <taxon>Pseudomonadati</taxon>
        <taxon>Bacteroidota</taxon>
        <taxon>Bacteroidia</taxon>
        <taxon>Bacteroidales</taxon>
        <taxon>Bacteroidaceae</taxon>
        <taxon>Bacteroides</taxon>
    </lineage>
</organism>
<proteinExistence type="predicted"/>
<keyword evidence="2" id="KW-1185">Reference proteome</keyword>